<feature type="domain" description="PAS" evidence="1">
    <location>
        <begin position="4"/>
        <end position="62"/>
    </location>
</feature>
<dbReference type="PROSITE" id="PS50112">
    <property type="entry name" value="PAS"/>
    <property type="match status" value="1"/>
</dbReference>
<evidence type="ECO:0000259" key="3">
    <source>
        <dbReference type="PROSITE" id="PS50883"/>
    </source>
</evidence>
<sequence length="570" mass="63853">MNATEKEIADYISALNAHAIVAITNQKGVIIQVNDRFCEISQYSRDELCGNTHKLINSGYHPPRFFKEFWNTIAHGRIWQGEVCNRAKDGSIYWVYSTIVPFLGDNGRPDKYIAIRADITKLKHVEQEAQRLSRQDDLTGLYNRRMFAERFLEAQRDSALSGQFCALMSIDLDGFKGFNDHFGHGHGDKLLIELARRLTECTRKRDTVARMGGDEFLMILTDLGDNADTAIENAAKIGKRILKAMAAPYFLPDSAHSPSRKQSRLSISGSIGGRIFFGSHITMDELLVQVDQALYQAKNNGKNQLVFYETDRAQHEAIRKNIALEISLRSALDRGEMYMQYQPIVDRQQNILGMEALSRWRSPEHGLISPAQFIPLAERAGLIGSIGMWALETGCKQLAAWTQDAEKAAWTLSVNVSALQFNAPSFFDDVLNILTRTRIPPHKLILEVTENIFLNAQGSPLQEGIRRLMAHGVGIALDDFGTGYSSMNYLRNLPITRIKIDRTFISDIAHSKKDQGIVSAMLTLAKALDLQVVAEGVETTAQFDYLKETGCCAFQGYLFAKPQDISAFSS</sequence>
<dbReference type="InterPro" id="IPR043128">
    <property type="entry name" value="Rev_trsase/Diguanyl_cyclase"/>
</dbReference>
<dbReference type="PANTHER" id="PTHR44757:SF2">
    <property type="entry name" value="BIOFILM ARCHITECTURE MAINTENANCE PROTEIN MBAA"/>
    <property type="match status" value="1"/>
</dbReference>
<dbReference type="Pfam" id="PF00990">
    <property type="entry name" value="GGDEF"/>
    <property type="match status" value="1"/>
</dbReference>
<dbReference type="InterPro" id="IPR013655">
    <property type="entry name" value="PAS_fold_3"/>
</dbReference>
<dbReference type="SMART" id="SM00052">
    <property type="entry name" value="EAL"/>
    <property type="match status" value="1"/>
</dbReference>
<gene>
    <name evidence="5" type="ORF">AO703_11385</name>
</gene>
<organism evidence="5 6">
    <name type="scientific">[Enterobacter] lignolyticus</name>
    <dbReference type="NCBI Taxonomy" id="1334193"/>
    <lineage>
        <taxon>Bacteria</taxon>
        <taxon>Pseudomonadati</taxon>
        <taxon>Pseudomonadota</taxon>
        <taxon>Gammaproteobacteria</taxon>
        <taxon>Enterobacterales</taxon>
        <taxon>Enterobacteriaceae</taxon>
        <taxon>Pluralibacter</taxon>
    </lineage>
</organism>
<dbReference type="Proteomes" id="UP000069162">
    <property type="component" value="Chromosome"/>
</dbReference>
<dbReference type="Gene3D" id="3.20.20.450">
    <property type="entry name" value="EAL domain"/>
    <property type="match status" value="1"/>
</dbReference>
<dbReference type="SMART" id="SM00086">
    <property type="entry name" value="PAC"/>
    <property type="match status" value="1"/>
</dbReference>
<protein>
    <recommendedName>
        <fullName evidence="7">Diguanylate cyclase/phosphodiesterase with PAS/PAC sensor(S)</fullName>
    </recommendedName>
</protein>
<dbReference type="Pfam" id="PF00563">
    <property type="entry name" value="EAL"/>
    <property type="match status" value="1"/>
</dbReference>
<dbReference type="InterPro" id="IPR052155">
    <property type="entry name" value="Biofilm_reg_signaling"/>
</dbReference>
<dbReference type="InterPro" id="IPR035919">
    <property type="entry name" value="EAL_sf"/>
</dbReference>
<dbReference type="OrthoDB" id="6635966at2"/>
<dbReference type="EMBL" id="CP012871">
    <property type="protein sequence ID" value="ALR76877.1"/>
    <property type="molecule type" value="Genomic_DNA"/>
</dbReference>
<dbReference type="PROSITE" id="PS50887">
    <property type="entry name" value="GGDEF"/>
    <property type="match status" value="1"/>
</dbReference>
<dbReference type="SMART" id="SM00267">
    <property type="entry name" value="GGDEF"/>
    <property type="match status" value="1"/>
</dbReference>
<evidence type="ECO:0008006" key="7">
    <source>
        <dbReference type="Google" id="ProtNLM"/>
    </source>
</evidence>
<evidence type="ECO:0000259" key="1">
    <source>
        <dbReference type="PROSITE" id="PS50112"/>
    </source>
</evidence>
<reference evidence="6" key="1">
    <citation type="submission" date="2015-10" db="EMBL/GenBank/DDBJ databases">
        <title>Complete Genome Sequencing of Klebsiella sp. strain G5.</title>
        <authorList>
            <person name="Chan K.-G."/>
            <person name="Chen J.-W."/>
        </authorList>
    </citation>
    <scope>NUCLEOTIDE SEQUENCE [LARGE SCALE GENOMIC DNA]</scope>
    <source>
        <strain evidence="6">G5</strain>
    </source>
</reference>
<dbReference type="InterPro" id="IPR029787">
    <property type="entry name" value="Nucleotide_cyclase"/>
</dbReference>
<evidence type="ECO:0000259" key="2">
    <source>
        <dbReference type="PROSITE" id="PS50113"/>
    </source>
</evidence>
<dbReference type="PANTHER" id="PTHR44757">
    <property type="entry name" value="DIGUANYLATE CYCLASE DGCP"/>
    <property type="match status" value="1"/>
</dbReference>
<dbReference type="NCBIfam" id="TIGR00254">
    <property type="entry name" value="GGDEF"/>
    <property type="match status" value="1"/>
</dbReference>
<dbReference type="CDD" id="cd01948">
    <property type="entry name" value="EAL"/>
    <property type="match status" value="1"/>
</dbReference>
<name>A0A806XCY6_9ENTR</name>
<dbReference type="RefSeq" id="WP_062741263.1">
    <property type="nucleotide sequence ID" value="NZ_CP012871.1"/>
</dbReference>
<dbReference type="SUPFAM" id="SSF55073">
    <property type="entry name" value="Nucleotide cyclase"/>
    <property type="match status" value="1"/>
</dbReference>
<dbReference type="CDD" id="cd01949">
    <property type="entry name" value="GGDEF"/>
    <property type="match status" value="1"/>
</dbReference>
<proteinExistence type="predicted"/>
<evidence type="ECO:0000313" key="5">
    <source>
        <dbReference type="EMBL" id="ALR76877.1"/>
    </source>
</evidence>
<dbReference type="Gene3D" id="3.30.450.20">
    <property type="entry name" value="PAS domain"/>
    <property type="match status" value="1"/>
</dbReference>
<dbReference type="CDD" id="cd00130">
    <property type="entry name" value="PAS"/>
    <property type="match status" value="1"/>
</dbReference>
<feature type="domain" description="EAL" evidence="3">
    <location>
        <begin position="321"/>
        <end position="570"/>
    </location>
</feature>
<dbReference type="SUPFAM" id="SSF141868">
    <property type="entry name" value="EAL domain-like"/>
    <property type="match status" value="1"/>
</dbReference>
<dbReference type="InterPro" id="IPR000160">
    <property type="entry name" value="GGDEF_dom"/>
</dbReference>
<feature type="domain" description="GGDEF" evidence="4">
    <location>
        <begin position="163"/>
        <end position="310"/>
    </location>
</feature>
<dbReference type="InterPro" id="IPR000700">
    <property type="entry name" value="PAS-assoc_C"/>
</dbReference>
<dbReference type="AlphaFoldDB" id="A0A806XCY6"/>
<dbReference type="SUPFAM" id="SSF55785">
    <property type="entry name" value="PYP-like sensor domain (PAS domain)"/>
    <property type="match status" value="1"/>
</dbReference>
<dbReference type="InterPro" id="IPR035965">
    <property type="entry name" value="PAS-like_dom_sf"/>
</dbReference>
<evidence type="ECO:0000259" key="4">
    <source>
        <dbReference type="PROSITE" id="PS50887"/>
    </source>
</evidence>
<dbReference type="NCBIfam" id="TIGR00229">
    <property type="entry name" value="sensory_box"/>
    <property type="match status" value="1"/>
</dbReference>
<dbReference type="Pfam" id="PF08447">
    <property type="entry name" value="PAS_3"/>
    <property type="match status" value="1"/>
</dbReference>
<dbReference type="InterPro" id="IPR000014">
    <property type="entry name" value="PAS"/>
</dbReference>
<dbReference type="PROSITE" id="PS50113">
    <property type="entry name" value="PAC"/>
    <property type="match status" value="1"/>
</dbReference>
<evidence type="ECO:0000313" key="6">
    <source>
        <dbReference type="Proteomes" id="UP000069162"/>
    </source>
</evidence>
<dbReference type="PROSITE" id="PS50883">
    <property type="entry name" value="EAL"/>
    <property type="match status" value="1"/>
</dbReference>
<accession>A0A806XCY6</accession>
<dbReference type="Gene3D" id="3.30.70.270">
    <property type="match status" value="1"/>
</dbReference>
<feature type="domain" description="PAC" evidence="2">
    <location>
        <begin position="77"/>
        <end position="131"/>
    </location>
</feature>
<dbReference type="InterPro" id="IPR001633">
    <property type="entry name" value="EAL_dom"/>
</dbReference>
<dbReference type="KEGG" id="kle:AO703_11385"/>
<dbReference type="InterPro" id="IPR001610">
    <property type="entry name" value="PAC"/>
</dbReference>